<reference evidence="2 3" key="1">
    <citation type="submission" date="2019-11" db="EMBL/GenBank/DDBJ databases">
        <title>Type strains purchased from KCTC, JCM and DSMZ.</title>
        <authorList>
            <person name="Lu H."/>
        </authorList>
    </citation>
    <scope>NUCLEOTIDE SEQUENCE [LARGE SCALE GENOMIC DNA]</scope>
    <source>
        <strain evidence="2 3">KCTC 22382</strain>
    </source>
</reference>
<keyword evidence="3" id="KW-1185">Reference proteome</keyword>
<dbReference type="RefSeq" id="WP_155467569.1">
    <property type="nucleotide sequence ID" value="NZ_WNKY01000056.1"/>
</dbReference>
<evidence type="ECO:0000259" key="1">
    <source>
        <dbReference type="Pfam" id="PF13304"/>
    </source>
</evidence>
<dbReference type="OrthoDB" id="3322489at2"/>
<protein>
    <submittedName>
        <fullName evidence="2">AAA family ATPase</fullName>
    </submittedName>
</protein>
<feature type="domain" description="ATPase AAA-type core" evidence="1">
    <location>
        <begin position="294"/>
        <end position="341"/>
    </location>
</feature>
<dbReference type="InterPro" id="IPR003959">
    <property type="entry name" value="ATPase_AAA_core"/>
</dbReference>
<dbReference type="CDD" id="cd00267">
    <property type="entry name" value="ABC_ATPase"/>
    <property type="match status" value="1"/>
</dbReference>
<dbReference type="Pfam" id="PF13304">
    <property type="entry name" value="AAA_21"/>
    <property type="match status" value="1"/>
</dbReference>
<organism evidence="2 3">
    <name type="scientific">Duganella radicis</name>
    <dbReference type="NCBI Taxonomy" id="551988"/>
    <lineage>
        <taxon>Bacteria</taxon>
        <taxon>Pseudomonadati</taxon>
        <taxon>Pseudomonadota</taxon>
        <taxon>Betaproteobacteria</taxon>
        <taxon>Burkholderiales</taxon>
        <taxon>Oxalobacteraceae</taxon>
        <taxon>Telluria group</taxon>
        <taxon>Duganella</taxon>
    </lineage>
</organism>
<dbReference type="Proteomes" id="UP000475582">
    <property type="component" value="Unassembled WGS sequence"/>
</dbReference>
<proteinExistence type="predicted"/>
<gene>
    <name evidence="2" type="ORF">GM676_28055</name>
</gene>
<dbReference type="Gene3D" id="3.40.50.300">
    <property type="entry name" value="P-loop containing nucleotide triphosphate hydrolases"/>
    <property type="match status" value="1"/>
</dbReference>
<dbReference type="EMBL" id="WNKY01000056">
    <property type="protein sequence ID" value="MTV41411.1"/>
    <property type="molecule type" value="Genomic_DNA"/>
</dbReference>
<name>A0A6L6PRY8_9BURK</name>
<accession>A0A6L6PRY8</accession>
<dbReference type="PANTHER" id="PTHR43581">
    <property type="entry name" value="ATP/GTP PHOSPHATASE"/>
    <property type="match status" value="1"/>
</dbReference>
<dbReference type="GO" id="GO:0016887">
    <property type="term" value="F:ATP hydrolysis activity"/>
    <property type="evidence" value="ECO:0007669"/>
    <property type="project" value="InterPro"/>
</dbReference>
<evidence type="ECO:0000313" key="2">
    <source>
        <dbReference type="EMBL" id="MTV41411.1"/>
    </source>
</evidence>
<dbReference type="SUPFAM" id="SSF52540">
    <property type="entry name" value="P-loop containing nucleoside triphosphate hydrolases"/>
    <property type="match status" value="1"/>
</dbReference>
<dbReference type="AlphaFoldDB" id="A0A6L6PRY8"/>
<dbReference type="PANTHER" id="PTHR43581:SF2">
    <property type="entry name" value="EXCINUCLEASE ATPASE SUBUNIT"/>
    <property type="match status" value="1"/>
</dbReference>
<evidence type="ECO:0000313" key="3">
    <source>
        <dbReference type="Proteomes" id="UP000475582"/>
    </source>
</evidence>
<dbReference type="GO" id="GO:0005524">
    <property type="term" value="F:ATP binding"/>
    <property type="evidence" value="ECO:0007669"/>
    <property type="project" value="InterPro"/>
</dbReference>
<sequence length="598" mass="67669">MMPSLQAQLIRMHEANQFEPFITHIRFPKYKNLQPNTRIDFKHPITVLVGANGTNKSSILRALYGVPDYSNLGMLWFSTSIDPIEEGDGERNCFIYGHFNQEAKRVTEVLKIRIKKDNDPDYWEPSRPYAKYGMEMVPRAGERQPGAGKTRWNPIKKAMTYVDFRASLSAFDKFFYYGELKDKNASQKGKKDFIRTRAPHLKRAADDGLTTFSYRKNERIVNGENKLLNKNELEAVSSILGREYSEIRLIRHRFYNADGYTARMRTADFSYTEAFAGSGEFSIVKLVSTVMKCEPCSLILLDEPEVSLHPGAQERLMTFLGEQAKNHKHQIVISTHSPALLRSLPPQAIKVLAMDSATGQIGVIRQEALPEEAFFHLGEPVGDKTRVVVEDRLAKAIVEKSLRTLGRATFGLFDITFYPGGCKTLWSFYIPIFAAENRDNIVVFLDGDQKPKDEDQFPNPDEIAQADDNNLADIILRATGVNVNFPVDGTAGNGNAQQRIDAQRRFIGWAKSRVGFMPGTTPEQFVWDKAPDAAKQGVDGKNYKEKFSKLTRKELGLADFEEVGADAILHTQKRLLSMIDDNDRDLADLRDVLYGFLQ</sequence>
<comment type="caution">
    <text evidence="2">The sequence shown here is derived from an EMBL/GenBank/DDBJ whole genome shotgun (WGS) entry which is preliminary data.</text>
</comment>
<dbReference type="InterPro" id="IPR027417">
    <property type="entry name" value="P-loop_NTPase"/>
</dbReference>
<dbReference type="InterPro" id="IPR051396">
    <property type="entry name" value="Bact_Antivir_Def_Nuclease"/>
</dbReference>